<dbReference type="AlphaFoldDB" id="A0A1Q8Y917"/>
<reference evidence="1 2" key="1">
    <citation type="submission" date="2017-01" db="EMBL/GenBank/DDBJ databases">
        <title>Genome sequence of Rhodoferax antarcticus ANT.BR, a psychrophilic purple nonsulfur bacterium from an Antarctic microbial mat.</title>
        <authorList>
            <person name="Baker J."/>
            <person name="Riester C."/>
            <person name="Skinner B."/>
            <person name="Newell A."/>
            <person name="Swingley W."/>
            <person name="Madigan M."/>
            <person name="Jung D."/>
            <person name="Asao M."/>
            <person name="Chen M."/>
            <person name="Loughlin P."/>
            <person name="Pan H."/>
            <person name="Lin S."/>
            <person name="Li N."/>
            <person name="Shaw J."/>
            <person name="Prado M."/>
            <person name="Sherman C."/>
            <person name="Li X."/>
            <person name="Tang J."/>
            <person name="Blankenship R."/>
            <person name="Zhao T."/>
            <person name="Touchman J."/>
            <person name="Sattley M."/>
        </authorList>
    </citation>
    <scope>NUCLEOTIDE SEQUENCE [LARGE SCALE GENOMIC DNA]</scope>
    <source>
        <strain evidence="1 2">ANT.BR</strain>
    </source>
</reference>
<dbReference type="EMBL" id="MSYM01000020">
    <property type="protein sequence ID" value="OLP04551.1"/>
    <property type="molecule type" value="Genomic_DNA"/>
</dbReference>
<comment type="caution">
    <text evidence="1">The sequence shown here is derived from an EMBL/GenBank/DDBJ whole genome shotgun (WGS) entry which is preliminary data.</text>
</comment>
<sequence>MNRVLRLGIVKGAMWIRVIVNQRLASLGEHPKYLPTSTLRHLVHKPVFCGFIENLEMATILLVGQGTGWPRMAFDVQVAQGQFQYESFLIDGRHQKLFNTRGKNIGVCQNFFGLWLPQIAYPEQLHAANLADQAHHFLPGCFVPITDLADQMNNALTLLPQIAVGKRAHRLRVVTGADITVTCGIAFANKQKTIPSAFINPLSGKIFNVRKAVWTLQLIHVADSFSCCKDCNQRLVV</sequence>
<evidence type="ECO:0000313" key="2">
    <source>
        <dbReference type="Proteomes" id="UP000185911"/>
    </source>
</evidence>
<evidence type="ECO:0000313" key="1">
    <source>
        <dbReference type="EMBL" id="OLP04551.1"/>
    </source>
</evidence>
<keyword evidence="2" id="KW-1185">Reference proteome</keyword>
<dbReference type="Proteomes" id="UP000185911">
    <property type="component" value="Unassembled WGS sequence"/>
</dbReference>
<name>A0A1Q8Y917_9BURK</name>
<organism evidence="1 2">
    <name type="scientific">Rhodoferax antarcticus ANT.BR</name>
    <dbReference type="NCBI Taxonomy" id="1111071"/>
    <lineage>
        <taxon>Bacteria</taxon>
        <taxon>Pseudomonadati</taxon>
        <taxon>Pseudomonadota</taxon>
        <taxon>Betaproteobacteria</taxon>
        <taxon>Burkholderiales</taxon>
        <taxon>Comamonadaceae</taxon>
        <taxon>Rhodoferax</taxon>
    </lineage>
</organism>
<protein>
    <submittedName>
        <fullName evidence="1">Uncharacterized protein</fullName>
    </submittedName>
</protein>
<gene>
    <name evidence="1" type="ORF">BLL52_4122</name>
</gene>
<accession>A0A1Q8Y917</accession>
<proteinExistence type="predicted"/>